<gene>
    <name evidence="2" type="ORF">B0T22DRAFT_183935</name>
</gene>
<proteinExistence type="predicted"/>
<name>A0AAE0XCB6_9PEZI</name>
<evidence type="ECO:0000313" key="3">
    <source>
        <dbReference type="Proteomes" id="UP001270362"/>
    </source>
</evidence>
<comment type="caution">
    <text evidence="2">The sequence shown here is derived from an EMBL/GenBank/DDBJ whole genome shotgun (WGS) entry which is preliminary data.</text>
</comment>
<reference evidence="2" key="1">
    <citation type="journal article" date="2023" name="Mol. Phylogenet. Evol.">
        <title>Genome-scale phylogeny and comparative genomics of the fungal order Sordariales.</title>
        <authorList>
            <person name="Hensen N."/>
            <person name="Bonometti L."/>
            <person name="Westerberg I."/>
            <person name="Brannstrom I.O."/>
            <person name="Guillou S."/>
            <person name="Cros-Aarteil S."/>
            <person name="Calhoun S."/>
            <person name="Haridas S."/>
            <person name="Kuo A."/>
            <person name="Mondo S."/>
            <person name="Pangilinan J."/>
            <person name="Riley R."/>
            <person name="LaButti K."/>
            <person name="Andreopoulos B."/>
            <person name="Lipzen A."/>
            <person name="Chen C."/>
            <person name="Yan M."/>
            <person name="Daum C."/>
            <person name="Ng V."/>
            <person name="Clum A."/>
            <person name="Steindorff A."/>
            <person name="Ohm R.A."/>
            <person name="Martin F."/>
            <person name="Silar P."/>
            <person name="Natvig D.O."/>
            <person name="Lalanne C."/>
            <person name="Gautier V."/>
            <person name="Ament-Velasquez S.L."/>
            <person name="Kruys A."/>
            <person name="Hutchinson M.I."/>
            <person name="Powell A.J."/>
            <person name="Barry K."/>
            <person name="Miller A.N."/>
            <person name="Grigoriev I.V."/>
            <person name="Debuchy R."/>
            <person name="Gladieux P."/>
            <person name="Hiltunen Thoren M."/>
            <person name="Johannesson H."/>
        </authorList>
    </citation>
    <scope>NUCLEOTIDE SEQUENCE</scope>
    <source>
        <strain evidence="2">CBS 314.62</strain>
    </source>
</reference>
<keyword evidence="1" id="KW-1133">Transmembrane helix</keyword>
<keyword evidence="1" id="KW-0812">Transmembrane</keyword>
<keyword evidence="3" id="KW-1185">Reference proteome</keyword>
<protein>
    <submittedName>
        <fullName evidence="2">Uncharacterized protein</fullName>
    </submittedName>
</protein>
<dbReference type="Proteomes" id="UP001270362">
    <property type="component" value="Unassembled WGS sequence"/>
</dbReference>
<feature type="transmembrane region" description="Helical" evidence="1">
    <location>
        <begin position="20"/>
        <end position="42"/>
    </location>
</feature>
<evidence type="ECO:0000256" key="1">
    <source>
        <dbReference type="SAM" id="Phobius"/>
    </source>
</evidence>
<keyword evidence="1" id="KW-0472">Membrane</keyword>
<accession>A0AAE0XCB6</accession>
<sequence length="86" mass="9677">MRCGRSVGFNVSWQGGRGHAYLLLRAAGVFGLRLYVLLCFVCMMMPIRVLRLCFSLGMVGWLCYLALRDTPNTPRCPPLSACLFCR</sequence>
<feature type="transmembrane region" description="Helical" evidence="1">
    <location>
        <begin position="49"/>
        <end position="67"/>
    </location>
</feature>
<reference evidence="2" key="2">
    <citation type="submission" date="2023-06" db="EMBL/GenBank/DDBJ databases">
        <authorList>
            <consortium name="Lawrence Berkeley National Laboratory"/>
            <person name="Haridas S."/>
            <person name="Hensen N."/>
            <person name="Bonometti L."/>
            <person name="Westerberg I."/>
            <person name="Brannstrom I.O."/>
            <person name="Guillou S."/>
            <person name="Cros-Aarteil S."/>
            <person name="Calhoun S."/>
            <person name="Kuo A."/>
            <person name="Mondo S."/>
            <person name="Pangilinan J."/>
            <person name="Riley R."/>
            <person name="Labutti K."/>
            <person name="Andreopoulos B."/>
            <person name="Lipzen A."/>
            <person name="Chen C."/>
            <person name="Yanf M."/>
            <person name="Daum C."/>
            <person name="Ng V."/>
            <person name="Clum A."/>
            <person name="Steindorff A."/>
            <person name="Ohm R."/>
            <person name="Martin F."/>
            <person name="Silar P."/>
            <person name="Natvig D."/>
            <person name="Lalanne C."/>
            <person name="Gautier V."/>
            <person name="Ament-Velasquez S.L."/>
            <person name="Kruys A."/>
            <person name="Hutchinson M.I."/>
            <person name="Powell A.J."/>
            <person name="Barry K."/>
            <person name="Miller A.N."/>
            <person name="Grigoriev I.V."/>
            <person name="Debuchy R."/>
            <person name="Gladieux P."/>
            <person name="Thoren M.H."/>
            <person name="Johannesson H."/>
        </authorList>
    </citation>
    <scope>NUCLEOTIDE SEQUENCE</scope>
    <source>
        <strain evidence="2">CBS 314.62</strain>
    </source>
</reference>
<dbReference type="AlphaFoldDB" id="A0AAE0XCB6"/>
<dbReference type="EMBL" id="JAULSO010000002">
    <property type="protein sequence ID" value="KAK3689995.1"/>
    <property type="molecule type" value="Genomic_DNA"/>
</dbReference>
<evidence type="ECO:0000313" key="2">
    <source>
        <dbReference type="EMBL" id="KAK3689995.1"/>
    </source>
</evidence>
<organism evidence="2 3">
    <name type="scientific">Podospora appendiculata</name>
    <dbReference type="NCBI Taxonomy" id="314037"/>
    <lineage>
        <taxon>Eukaryota</taxon>
        <taxon>Fungi</taxon>
        <taxon>Dikarya</taxon>
        <taxon>Ascomycota</taxon>
        <taxon>Pezizomycotina</taxon>
        <taxon>Sordariomycetes</taxon>
        <taxon>Sordariomycetidae</taxon>
        <taxon>Sordariales</taxon>
        <taxon>Podosporaceae</taxon>
        <taxon>Podospora</taxon>
    </lineage>
</organism>